<name>A0ABS5C403_9BACT</name>
<reference evidence="1 2" key="1">
    <citation type="submission" date="2021-04" db="EMBL/GenBank/DDBJ databases">
        <authorList>
            <person name="Ivanova A."/>
        </authorList>
    </citation>
    <scope>NUCLEOTIDE SEQUENCE [LARGE SCALE GENOMIC DNA]</scope>
    <source>
        <strain evidence="1 2">G18</strain>
    </source>
</reference>
<organism evidence="1 2">
    <name type="scientific">Gemmata palustris</name>
    <dbReference type="NCBI Taxonomy" id="2822762"/>
    <lineage>
        <taxon>Bacteria</taxon>
        <taxon>Pseudomonadati</taxon>
        <taxon>Planctomycetota</taxon>
        <taxon>Planctomycetia</taxon>
        <taxon>Gemmatales</taxon>
        <taxon>Gemmataceae</taxon>
        <taxon>Gemmata</taxon>
    </lineage>
</organism>
<dbReference type="EMBL" id="JAGKQQ010000002">
    <property type="protein sequence ID" value="MBP3960716.1"/>
    <property type="molecule type" value="Genomic_DNA"/>
</dbReference>
<keyword evidence="1" id="KW-0255">Endonuclease</keyword>
<dbReference type="Proteomes" id="UP000676565">
    <property type="component" value="Unassembled WGS sequence"/>
</dbReference>
<protein>
    <submittedName>
        <fullName evidence="1">HNH endonuclease</fullName>
    </submittedName>
</protein>
<gene>
    <name evidence="1" type="ORF">J8F10_36290</name>
</gene>
<proteinExistence type="predicted"/>
<keyword evidence="1" id="KW-0540">Nuclease</keyword>
<sequence>MNPQTGQIYARRRGGKAEVVRVTAVTAVADEWAEFQFLHGPERVLRAGSGRCKVKNFAAAGWEPTDERADYTHLDGATRYETFRVLDTKGDPILRCSAKRAAFYLRKGYARAIAPNVLQFLDPQTEDRLRELYLGGFTEFFMEVKNDRCVCCGATTDLTRHHVVPKRHKKNVPQPWRSCLSNVLFVCGACHRTYEDAPEPTVTASADWRVFVWAWRDHFRDVLKPRFLPNGWDIISVQNFAALEE</sequence>
<dbReference type="RefSeq" id="WP_210663029.1">
    <property type="nucleotide sequence ID" value="NZ_JAGKQQ010000002.1"/>
</dbReference>
<dbReference type="CDD" id="cd00085">
    <property type="entry name" value="HNHc"/>
    <property type="match status" value="1"/>
</dbReference>
<evidence type="ECO:0000313" key="2">
    <source>
        <dbReference type="Proteomes" id="UP000676565"/>
    </source>
</evidence>
<dbReference type="InterPro" id="IPR003615">
    <property type="entry name" value="HNH_nuc"/>
</dbReference>
<accession>A0ABS5C403</accession>
<evidence type="ECO:0000313" key="1">
    <source>
        <dbReference type="EMBL" id="MBP3960716.1"/>
    </source>
</evidence>
<dbReference type="GO" id="GO:0004519">
    <property type="term" value="F:endonuclease activity"/>
    <property type="evidence" value="ECO:0007669"/>
    <property type="project" value="UniProtKB-KW"/>
</dbReference>
<keyword evidence="1" id="KW-0378">Hydrolase</keyword>
<dbReference type="Gene3D" id="1.10.30.50">
    <property type="match status" value="1"/>
</dbReference>
<comment type="caution">
    <text evidence="1">The sequence shown here is derived from an EMBL/GenBank/DDBJ whole genome shotgun (WGS) entry which is preliminary data.</text>
</comment>
<keyword evidence="2" id="KW-1185">Reference proteome</keyword>